<evidence type="ECO:0000313" key="4">
    <source>
        <dbReference type="Proteomes" id="UP000313312"/>
    </source>
</evidence>
<dbReference type="InterPro" id="IPR057253">
    <property type="entry name" value="CoiA-like_N"/>
</dbReference>
<name>A0A5C4TL36_FRUSA</name>
<proteinExistence type="predicted"/>
<reference evidence="3 4" key="1">
    <citation type="submission" date="2018-05" db="EMBL/GenBank/DDBJ databases">
        <title>Lactobacillus sanfranciscensis Ah4 draft denome sequence.</title>
        <authorList>
            <person name="Zhang G."/>
        </authorList>
    </citation>
    <scope>NUCLEOTIDE SEQUENCE [LARGE SCALE GENOMIC DNA]</scope>
    <source>
        <strain evidence="3 4">Ah4</strain>
    </source>
</reference>
<dbReference type="Proteomes" id="UP000313312">
    <property type="component" value="Unassembled WGS sequence"/>
</dbReference>
<dbReference type="RefSeq" id="WP_139562238.1">
    <property type="nucleotide sequence ID" value="NZ_JARBEV010000001.1"/>
</dbReference>
<feature type="domain" description="Competence protein CoiA-like N-terminal" evidence="2">
    <location>
        <begin position="16"/>
        <end position="51"/>
    </location>
</feature>
<organism evidence="3 4">
    <name type="scientific">Fructilactobacillus sanfranciscensis</name>
    <name type="common">Lactobacillus sanfranciscensis</name>
    <dbReference type="NCBI Taxonomy" id="1625"/>
    <lineage>
        <taxon>Bacteria</taxon>
        <taxon>Bacillati</taxon>
        <taxon>Bacillota</taxon>
        <taxon>Bacilli</taxon>
        <taxon>Lactobacillales</taxon>
        <taxon>Lactobacillaceae</taxon>
        <taxon>Fructilactobacillus</taxon>
    </lineage>
</organism>
<evidence type="ECO:0000259" key="1">
    <source>
        <dbReference type="Pfam" id="PF06054"/>
    </source>
</evidence>
<dbReference type="EMBL" id="QFCR01000001">
    <property type="protein sequence ID" value="TNK91253.1"/>
    <property type="molecule type" value="Genomic_DNA"/>
</dbReference>
<sequence length="355" mass="42538">MLIAHYKEKLINAEFAQKQKKYTCPICHELVILKKGHKMVSHFAHYVSSDCVGNEGETQLHLKGKQHLLKDLIKEYPKIKLEIYLNDLKQRTDLLTGNLAFEYQCSPISNRRLKERVIGYQSRQINSIWILGMDYFKKNLHAYSVLRFIRYQKCVGFYLLFLDASQHQYCLKYQIYQIGNQIQCKLKIFDNYQMLIKFMKTPQQNTYLQPNLIKLTQSIETKVRWQDTTMTKLQKRCYENGHLLTGCPLIVYYPIQNSPILNRNWLEWKIEIILYLENKQECKLSDLYQLVNHEKFLFIKIKNPTLSFLKLLAKQQYVKIEGENIKLSQNFIWYRDTYDKIGAIKKLEKRHYYDS</sequence>
<accession>A0A5C4TL36</accession>
<protein>
    <recommendedName>
        <fullName evidence="5">Competence protein CoiA</fullName>
    </recommendedName>
</protein>
<evidence type="ECO:0000313" key="3">
    <source>
        <dbReference type="EMBL" id="TNK91253.1"/>
    </source>
</evidence>
<comment type="caution">
    <text evidence="3">The sequence shown here is derived from an EMBL/GenBank/DDBJ whole genome shotgun (WGS) entry which is preliminary data.</text>
</comment>
<evidence type="ECO:0000259" key="2">
    <source>
        <dbReference type="Pfam" id="PF25164"/>
    </source>
</evidence>
<evidence type="ECO:0008006" key="5">
    <source>
        <dbReference type="Google" id="ProtNLM"/>
    </source>
</evidence>
<dbReference type="Pfam" id="PF06054">
    <property type="entry name" value="CoiA_nuc"/>
    <property type="match status" value="1"/>
</dbReference>
<dbReference type="Pfam" id="PF25164">
    <property type="entry name" value="CoiA_N"/>
    <property type="match status" value="1"/>
</dbReference>
<dbReference type="AlphaFoldDB" id="A0A5C4TL36"/>
<feature type="domain" description="Competence protein CoiA nuclease-like" evidence="1">
    <location>
        <begin position="57"/>
        <end position="190"/>
    </location>
</feature>
<gene>
    <name evidence="3" type="ORF">DID87_00800</name>
</gene>
<dbReference type="InterPro" id="IPR010330">
    <property type="entry name" value="CoiA_nuc"/>
</dbReference>